<dbReference type="InterPro" id="IPR029008">
    <property type="entry name" value="EMC6-like"/>
</dbReference>
<keyword evidence="9" id="KW-0256">Endoplasmic reticulum</keyword>
<comment type="similarity">
    <text evidence="4">Belongs to the ISY1 family.</text>
</comment>
<evidence type="ECO:0000256" key="8">
    <source>
        <dbReference type="ARBA" id="ARBA00022692"/>
    </source>
</evidence>
<dbReference type="GO" id="GO:0000350">
    <property type="term" value="P:generation of catalytic spliceosome for second transesterification step"/>
    <property type="evidence" value="ECO:0007669"/>
    <property type="project" value="InterPro"/>
</dbReference>
<evidence type="ECO:0000256" key="6">
    <source>
        <dbReference type="ARBA" id="ARBA00022676"/>
    </source>
</evidence>
<dbReference type="InterPro" id="IPR037200">
    <property type="entry name" value="Isy1_sf"/>
</dbReference>
<keyword evidence="17" id="KW-1185">Reference proteome</keyword>
<gene>
    <name evidence="16" type="primary">ISY1</name>
    <name evidence="16" type="ORF">T4D_11431</name>
</gene>
<dbReference type="EMBL" id="JYDT01000001">
    <property type="protein sequence ID" value="KRY93666.1"/>
    <property type="molecule type" value="Genomic_DNA"/>
</dbReference>
<protein>
    <submittedName>
        <fullName evidence="16">Pre-mRNA-splicing factor ISY1-like protein</fullName>
    </submittedName>
</protein>
<dbReference type="Gene3D" id="1.10.287.660">
    <property type="entry name" value="Helix hairpin bin"/>
    <property type="match status" value="1"/>
</dbReference>
<keyword evidence="12 14" id="KW-0472">Membrane</keyword>
<keyword evidence="6" id="KW-0328">Glycosyltransferase</keyword>
<feature type="transmembrane region" description="Helical" evidence="14">
    <location>
        <begin position="418"/>
        <end position="439"/>
    </location>
</feature>
<keyword evidence="7" id="KW-0808">Transferase</keyword>
<comment type="subcellular location">
    <subcellularLocation>
        <location evidence="2">Endoplasmic reticulum membrane</location>
        <topology evidence="2">Multi-pass membrane protein</topology>
    </subcellularLocation>
    <subcellularLocation>
        <location evidence="3">Membrane</location>
        <topology evidence="3">Single-pass type II membrane protein</topology>
    </subcellularLocation>
    <subcellularLocation>
        <location evidence="1">Nucleus</location>
    </subcellularLocation>
</comment>
<dbReference type="InterPro" id="IPR029012">
    <property type="entry name" value="Helix_hairpin_bin_sf"/>
</dbReference>
<evidence type="ECO:0000313" key="17">
    <source>
        <dbReference type="Proteomes" id="UP000054995"/>
    </source>
</evidence>
<reference evidence="16 17" key="1">
    <citation type="submission" date="2015-01" db="EMBL/GenBank/DDBJ databases">
        <title>Evolution of Trichinella species and genotypes.</title>
        <authorList>
            <person name="Korhonen P.K."/>
            <person name="Edoardo P."/>
            <person name="Giuseppe L.R."/>
            <person name="Gasser R.B."/>
        </authorList>
    </citation>
    <scope>NUCLEOTIDE SEQUENCE [LARGE SCALE GENOMIC DNA]</scope>
    <source>
        <strain evidence="16">ISS470</strain>
    </source>
</reference>
<evidence type="ECO:0000256" key="4">
    <source>
        <dbReference type="ARBA" id="ARBA00007002"/>
    </source>
</evidence>
<evidence type="ECO:0000256" key="12">
    <source>
        <dbReference type="ARBA" id="ARBA00023136"/>
    </source>
</evidence>
<dbReference type="Pfam" id="PF06246">
    <property type="entry name" value="Isy1"/>
    <property type="match status" value="1"/>
</dbReference>
<dbReference type="Pfam" id="PF02434">
    <property type="entry name" value="Fringe"/>
    <property type="match status" value="2"/>
</dbReference>
<evidence type="ECO:0000256" key="9">
    <source>
        <dbReference type="ARBA" id="ARBA00022824"/>
    </source>
</evidence>
<dbReference type="Pfam" id="PF07019">
    <property type="entry name" value="EMC6"/>
    <property type="match status" value="1"/>
</dbReference>
<feature type="transmembrane region" description="Helical" evidence="14">
    <location>
        <begin position="391"/>
        <end position="412"/>
    </location>
</feature>
<dbReference type="AlphaFoldDB" id="A0A0V1G6E3"/>
<evidence type="ECO:0000256" key="7">
    <source>
        <dbReference type="ARBA" id="ARBA00022679"/>
    </source>
</evidence>
<dbReference type="OrthoDB" id="1739576at2759"/>
<feature type="domain" description="Fringe-like glycosyltransferase" evidence="15">
    <location>
        <begin position="694"/>
        <end position="906"/>
    </location>
</feature>
<dbReference type="GO" id="GO:0005789">
    <property type="term" value="C:endoplasmic reticulum membrane"/>
    <property type="evidence" value="ECO:0007669"/>
    <property type="project" value="UniProtKB-SubCell"/>
</dbReference>
<organism evidence="16 17">
    <name type="scientific">Trichinella pseudospiralis</name>
    <name type="common">Parasitic roundworm</name>
    <dbReference type="NCBI Taxonomy" id="6337"/>
    <lineage>
        <taxon>Eukaryota</taxon>
        <taxon>Metazoa</taxon>
        <taxon>Ecdysozoa</taxon>
        <taxon>Nematoda</taxon>
        <taxon>Enoplea</taxon>
        <taxon>Dorylaimia</taxon>
        <taxon>Trichinellida</taxon>
        <taxon>Trichinellidae</taxon>
        <taxon>Trichinella</taxon>
    </lineage>
</organism>
<dbReference type="GO" id="GO:0005634">
    <property type="term" value="C:nucleus"/>
    <property type="evidence" value="ECO:0007669"/>
    <property type="project" value="UniProtKB-SubCell"/>
</dbReference>
<dbReference type="InterPro" id="IPR009360">
    <property type="entry name" value="Isy1"/>
</dbReference>
<evidence type="ECO:0000256" key="13">
    <source>
        <dbReference type="ARBA" id="ARBA00023242"/>
    </source>
</evidence>
<dbReference type="FunFam" id="1.10.287.660:FF:000001">
    <property type="entry name" value="pre-mRNA-splicing factor ISY1 homolog"/>
    <property type="match status" value="1"/>
</dbReference>
<dbReference type="SUPFAM" id="SSF140102">
    <property type="entry name" value="ISY1 domain-like"/>
    <property type="match status" value="1"/>
</dbReference>
<evidence type="ECO:0000256" key="3">
    <source>
        <dbReference type="ARBA" id="ARBA00004606"/>
    </source>
</evidence>
<accession>A0A0V1G6E3</accession>
<feature type="transmembrane region" description="Helical" evidence="14">
    <location>
        <begin position="459"/>
        <end position="484"/>
    </location>
</feature>
<dbReference type="GO" id="GO:0016757">
    <property type="term" value="F:glycosyltransferase activity"/>
    <property type="evidence" value="ECO:0007669"/>
    <property type="project" value="UniProtKB-KW"/>
</dbReference>
<comment type="similarity">
    <text evidence="5">Belongs to the EMC6 family.</text>
</comment>
<keyword evidence="11 14" id="KW-1133">Transmembrane helix</keyword>
<keyword evidence="10" id="KW-0735">Signal-anchor</keyword>
<feature type="transmembrane region" description="Helical" evidence="14">
    <location>
        <begin position="53"/>
        <end position="70"/>
    </location>
</feature>
<name>A0A0V1G6E3_TRIPS</name>
<keyword evidence="13" id="KW-0539">Nucleus</keyword>
<comment type="caution">
    <text evidence="16">The sequence shown here is derived from an EMBL/GenBank/DDBJ whole genome shotgun (WGS) entry which is preliminary data.</text>
</comment>
<evidence type="ECO:0000256" key="11">
    <source>
        <dbReference type="ARBA" id="ARBA00022989"/>
    </source>
</evidence>
<evidence type="ECO:0000256" key="14">
    <source>
        <dbReference type="SAM" id="Phobius"/>
    </source>
</evidence>
<evidence type="ECO:0000256" key="1">
    <source>
        <dbReference type="ARBA" id="ARBA00004123"/>
    </source>
</evidence>
<dbReference type="PANTHER" id="PTHR13021">
    <property type="entry name" value="PRE-MRNA-SPLICING FACTOR ISY1"/>
    <property type="match status" value="1"/>
</dbReference>
<proteinExistence type="inferred from homology"/>
<feature type="transmembrane region" description="Helical" evidence="14">
    <location>
        <begin position="21"/>
        <end position="47"/>
    </location>
</feature>
<sequence length="929" mass="106123">MELINKYDMKRIKTEKVAVCYNRLLNISVTFCLEKIFLNVLLSIVHVHAYNEFVNSYYVLVYGACIVHRYRRSAMARNAEKALTALARWRKMKLDEERGPTDHRPALASDCNDLRKAEGWRLDVIREIARKIAQIQNPGLGEFKIRDLNDEINKLLKTKYHWEVRVRELGGPDYKRIAPKMLDREGRELPGNRGYKYFGAAKDLPGVRELFAKPSSDVGKLKKTYAQLVHAADARYYGYVDEDDGVILPLECEAEAAARKKAAEEWEKNKIDKFADELLEKVDLPTVENVGNLEENAADILFPGDDSTDRPVNADDVSIAVPSQEEVQQAILKRKKMELLEKYASFEDYNFTVLVTVFYASMLISKKAGELFSKAIKAKSDWTDKDDLLDVIYWFKQIFSLLFGIVCGLLPVEGFSVIAFYLMVSTLVTHFYITAFQCFDEDELGGISEIFKEGFSSAFATFMVCWIVAFTMRSVYLILIISVVCCVSYSLEPCEIVFIYVTEPIEKQGVSADLLKEKLIRQTNFTVHVYFTHSDFSGTRGAWAIWPILKNKLQTLQYKWLFFMESQTVVDVIRLTQFLAKFDPEKQYFIGHALTDLSMTIIHHFSSEKLKYPELGAGFVISKATFNFAVELVKSKESSALMFIIDAMYELALLLHNNSFGVELTDEPMFCTLAEHSSCITGYVYDDSECTGNVSSEDVVFAVKTWNGNHQTRIPILKQTWVSKDIQVIFFSDVEDRNIPTVKVNVENTKEGHCEKTLNILQYFNEISNRKYKWIVLADDDTLLNVAALFRLLRCYNSESRMVLGQRYGFHFNADGTGGFDYPTLGAGAVFPSPVVSTLAFILQCTSKDAPDDMSIGFYLSNSDIPIVHSSSFHQAPSSSYAHDYLHKMPMISFHSFFNGNPLENFEQYLKEEFLKNDEEEEHLAKKEL</sequence>
<dbReference type="InterPro" id="IPR003378">
    <property type="entry name" value="Fringe-like_glycosylTrfase"/>
</dbReference>
<keyword evidence="8 14" id="KW-0812">Transmembrane</keyword>
<evidence type="ECO:0000256" key="10">
    <source>
        <dbReference type="ARBA" id="ARBA00022968"/>
    </source>
</evidence>
<dbReference type="Proteomes" id="UP000054995">
    <property type="component" value="Unassembled WGS sequence"/>
</dbReference>
<dbReference type="Gene3D" id="3.90.550.50">
    <property type="match status" value="2"/>
</dbReference>
<evidence type="ECO:0000259" key="15">
    <source>
        <dbReference type="Pfam" id="PF02434"/>
    </source>
</evidence>
<evidence type="ECO:0000313" key="16">
    <source>
        <dbReference type="EMBL" id="KRY93666.1"/>
    </source>
</evidence>
<feature type="domain" description="Fringe-like glycosyltransferase" evidence="15">
    <location>
        <begin position="516"/>
        <end position="626"/>
    </location>
</feature>
<evidence type="ECO:0000256" key="2">
    <source>
        <dbReference type="ARBA" id="ARBA00004477"/>
    </source>
</evidence>
<evidence type="ECO:0000256" key="5">
    <source>
        <dbReference type="ARBA" id="ARBA00009436"/>
    </source>
</evidence>